<dbReference type="AlphaFoldDB" id="A0A8T1XYH8"/>
<dbReference type="Proteomes" id="UP000694251">
    <property type="component" value="Chromosome 13"/>
</dbReference>
<organism evidence="2 3">
    <name type="scientific">Arabidopsis suecica</name>
    <name type="common">Swedish thale-cress</name>
    <name type="synonym">Cardaminopsis suecica</name>
    <dbReference type="NCBI Taxonomy" id="45249"/>
    <lineage>
        <taxon>Eukaryota</taxon>
        <taxon>Viridiplantae</taxon>
        <taxon>Streptophyta</taxon>
        <taxon>Embryophyta</taxon>
        <taxon>Tracheophyta</taxon>
        <taxon>Spermatophyta</taxon>
        <taxon>Magnoliopsida</taxon>
        <taxon>eudicotyledons</taxon>
        <taxon>Gunneridae</taxon>
        <taxon>Pentapetalae</taxon>
        <taxon>rosids</taxon>
        <taxon>malvids</taxon>
        <taxon>Brassicales</taxon>
        <taxon>Brassicaceae</taxon>
        <taxon>Camelineae</taxon>
        <taxon>Arabidopsis</taxon>
    </lineage>
</organism>
<feature type="region of interest" description="Disordered" evidence="1">
    <location>
        <begin position="62"/>
        <end position="91"/>
    </location>
</feature>
<feature type="compositionally biased region" description="Basic and acidic residues" evidence="1">
    <location>
        <begin position="82"/>
        <end position="91"/>
    </location>
</feature>
<evidence type="ECO:0000256" key="1">
    <source>
        <dbReference type="SAM" id="MobiDB-lite"/>
    </source>
</evidence>
<dbReference type="EMBL" id="JAEFBJ010000013">
    <property type="protein sequence ID" value="KAG7537912.1"/>
    <property type="molecule type" value="Genomic_DNA"/>
</dbReference>
<name>A0A8T1XYH8_ARASU</name>
<protein>
    <submittedName>
        <fullName evidence="2">Uncharacterized protein</fullName>
    </submittedName>
</protein>
<evidence type="ECO:0000313" key="3">
    <source>
        <dbReference type="Proteomes" id="UP000694251"/>
    </source>
</evidence>
<evidence type="ECO:0000313" key="2">
    <source>
        <dbReference type="EMBL" id="KAG7537912.1"/>
    </source>
</evidence>
<gene>
    <name evidence="2" type="ORF">ISN44_As13g017570</name>
</gene>
<accession>A0A8T1XYH8</accession>
<comment type="caution">
    <text evidence="2">The sequence shown here is derived from an EMBL/GenBank/DDBJ whole genome shotgun (WGS) entry which is preliminary data.</text>
</comment>
<proteinExistence type="predicted"/>
<sequence length="152" mass="17300">MAGIAIVLDLLKKSQSKHSFTHLPSIPPPPPLFLLPPLLLLRLGFSSDCKSFMQKFKQVAESEEEKEESKEASDTAGLLEKLSVEETKTEEKTEEKAVETVRTEVKASWLSERVHWFRCFKFSHGSFLDGLVFEDTYVFDHGQESEVSIFSF</sequence>
<reference evidence="2 3" key="1">
    <citation type="submission" date="2020-12" db="EMBL/GenBank/DDBJ databases">
        <title>Concerted genomic and epigenomic changes stabilize Arabidopsis allopolyploids.</title>
        <authorList>
            <person name="Chen Z."/>
        </authorList>
    </citation>
    <scope>NUCLEOTIDE SEQUENCE [LARGE SCALE GENOMIC DNA]</scope>
    <source>
        <strain evidence="2">As9502</strain>
        <tissue evidence="2">Leaf</tissue>
    </source>
</reference>
<keyword evidence="3" id="KW-1185">Reference proteome</keyword>